<sequence>MLDWRLEFENVESKQEEEDKDIDVRLAKVDKTEFDITTANTSGFVTLLFSSTSDSMEQQNNIKEIAVALVNFTIVDGRHLLPLIVWLLGLQHLGNGLYSSTLYLGNQHEFRLNFGGDDPYSHHFPTFNGRDVYALCNNKGLDVFRDMTEDDYSWEVDVDKAPIIIVGGFGESVEVFKINESTEEWEKTDGLGKHMIYISNTSCICVEAKSPEMENKIYFPRLLHNEGTKIVFYSLETRKYHIQ</sequence>
<proteinExistence type="predicted"/>
<dbReference type="EMBL" id="CM042045">
    <property type="protein sequence ID" value="KAI3683688.1"/>
    <property type="molecule type" value="Genomic_DNA"/>
</dbReference>
<evidence type="ECO:0000313" key="2">
    <source>
        <dbReference type="Proteomes" id="UP001056120"/>
    </source>
</evidence>
<reference evidence="1 2" key="2">
    <citation type="journal article" date="2022" name="Mol. Ecol. Resour.">
        <title>The genomes of chicory, endive, great burdock and yacon provide insights into Asteraceae paleo-polyploidization history and plant inulin production.</title>
        <authorList>
            <person name="Fan W."/>
            <person name="Wang S."/>
            <person name="Wang H."/>
            <person name="Wang A."/>
            <person name="Jiang F."/>
            <person name="Liu H."/>
            <person name="Zhao H."/>
            <person name="Xu D."/>
            <person name="Zhang Y."/>
        </authorList>
    </citation>
    <scope>NUCLEOTIDE SEQUENCE [LARGE SCALE GENOMIC DNA]</scope>
    <source>
        <strain evidence="2">cv. Yunnan</strain>
        <tissue evidence="1">Leaves</tissue>
    </source>
</reference>
<name>A0ACB8YEN3_9ASTR</name>
<evidence type="ECO:0000313" key="1">
    <source>
        <dbReference type="EMBL" id="KAI3683688.1"/>
    </source>
</evidence>
<protein>
    <submittedName>
        <fullName evidence="1">Uncharacterized protein</fullName>
    </submittedName>
</protein>
<reference evidence="2" key="1">
    <citation type="journal article" date="2022" name="Mol. Ecol. Resour.">
        <title>The genomes of chicory, endive, great burdock and yacon provide insights into Asteraceae palaeo-polyploidization history and plant inulin production.</title>
        <authorList>
            <person name="Fan W."/>
            <person name="Wang S."/>
            <person name="Wang H."/>
            <person name="Wang A."/>
            <person name="Jiang F."/>
            <person name="Liu H."/>
            <person name="Zhao H."/>
            <person name="Xu D."/>
            <person name="Zhang Y."/>
        </authorList>
    </citation>
    <scope>NUCLEOTIDE SEQUENCE [LARGE SCALE GENOMIC DNA]</scope>
    <source>
        <strain evidence="2">cv. Yunnan</strain>
    </source>
</reference>
<comment type="caution">
    <text evidence="1">The sequence shown here is derived from an EMBL/GenBank/DDBJ whole genome shotgun (WGS) entry which is preliminary data.</text>
</comment>
<accession>A0ACB8YEN3</accession>
<keyword evidence="2" id="KW-1185">Reference proteome</keyword>
<organism evidence="1 2">
    <name type="scientific">Smallanthus sonchifolius</name>
    <dbReference type="NCBI Taxonomy" id="185202"/>
    <lineage>
        <taxon>Eukaryota</taxon>
        <taxon>Viridiplantae</taxon>
        <taxon>Streptophyta</taxon>
        <taxon>Embryophyta</taxon>
        <taxon>Tracheophyta</taxon>
        <taxon>Spermatophyta</taxon>
        <taxon>Magnoliopsida</taxon>
        <taxon>eudicotyledons</taxon>
        <taxon>Gunneridae</taxon>
        <taxon>Pentapetalae</taxon>
        <taxon>asterids</taxon>
        <taxon>campanulids</taxon>
        <taxon>Asterales</taxon>
        <taxon>Asteraceae</taxon>
        <taxon>Asteroideae</taxon>
        <taxon>Heliantheae alliance</taxon>
        <taxon>Millerieae</taxon>
        <taxon>Smallanthus</taxon>
    </lineage>
</organism>
<dbReference type="Proteomes" id="UP001056120">
    <property type="component" value="Linkage Group LG28"/>
</dbReference>
<gene>
    <name evidence="1" type="ORF">L1987_84201</name>
</gene>